<accession>A0ABV9QA19</accession>
<sequence length="150" mass="15265">MKMFANTNDFLAGRKQVKTPSGGELVSVRFALNLKTTDLVTNGVGAIGILPPGTVPVSLIFDSDDLDTNAAPTVVASVGLLNDAGTDLATVWVAGITACQSGAAFSGTSTAMVREAQSLTSDRKIGIKFTTGAASAQAGEVGLTLIYRSA</sequence>
<proteinExistence type="predicted"/>
<dbReference type="Proteomes" id="UP001596001">
    <property type="component" value="Unassembled WGS sequence"/>
</dbReference>
<keyword evidence="2" id="KW-1185">Reference proteome</keyword>
<protein>
    <submittedName>
        <fullName evidence="1">Uncharacterized protein</fullName>
    </submittedName>
</protein>
<organism evidence="1 2">
    <name type="scientific">Giesbergeria sinuosa</name>
    <dbReference type="NCBI Taxonomy" id="80883"/>
    <lineage>
        <taxon>Bacteria</taxon>
        <taxon>Pseudomonadati</taxon>
        <taxon>Pseudomonadota</taxon>
        <taxon>Betaproteobacteria</taxon>
        <taxon>Burkholderiales</taxon>
        <taxon>Comamonadaceae</taxon>
        <taxon>Giesbergeria</taxon>
    </lineage>
</organism>
<name>A0ABV9QA19_9BURK</name>
<comment type="caution">
    <text evidence="1">The sequence shown here is derived from an EMBL/GenBank/DDBJ whole genome shotgun (WGS) entry which is preliminary data.</text>
</comment>
<evidence type="ECO:0000313" key="2">
    <source>
        <dbReference type="Proteomes" id="UP001596001"/>
    </source>
</evidence>
<dbReference type="EMBL" id="JBHSHJ010000003">
    <property type="protein sequence ID" value="MFC4788356.1"/>
    <property type="molecule type" value="Genomic_DNA"/>
</dbReference>
<evidence type="ECO:0000313" key="1">
    <source>
        <dbReference type="EMBL" id="MFC4788356.1"/>
    </source>
</evidence>
<gene>
    <name evidence="1" type="ORF">ACFO6X_05080</name>
</gene>
<reference evidence="2" key="1">
    <citation type="journal article" date="2019" name="Int. J. Syst. Evol. Microbiol.">
        <title>The Global Catalogue of Microorganisms (GCM) 10K type strain sequencing project: providing services to taxonomists for standard genome sequencing and annotation.</title>
        <authorList>
            <consortium name="The Broad Institute Genomics Platform"/>
            <consortium name="The Broad Institute Genome Sequencing Center for Infectious Disease"/>
            <person name="Wu L."/>
            <person name="Ma J."/>
        </authorList>
    </citation>
    <scope>NUCLEOTIDE SEQUENCE [LARGE SCALE GENOMIC DNA]</scope>
    <source>
        <strain evidence="2">CCUG 49452</strain>
    </source>
</reference>
<dbReference type="RefSeq" id="WP_382430704.1">
    <property type="nucleotide sequence ID" value="NZ_JBHSHJ010000003.1"/>
</dbReference>